<keyword evidence="1" id="KW-0812">Transmembrane</keyword>
<dbReference type="AlphaFoldDB" id="W4VLH2"/>
<dbReference type="Proteomes" id="UP000019102">
    <property type="component" value="Unassembled WGS sequence"/>
</dbReference>
<dbReference type="InterPro" id="IPR021683">
    <property type="entry name" value="DUF3267"/>
</dbReference>
<feature type="transmembrane region" description="Helical" evidence="1">
    <location>
        <begin position="20"/>
        <end position="39"/>
    </location>
</feature>
<evidence type="ECO:0000313" key="3">
    <source>
        <dbReference type="Proteomes" id="UP000019102"/>
    </source>
</evidence>
<protein>
    <recommendedName>
        <fullName evidence="4">Zincin peptidase</fullName>
    </recommendedName>
</protein>
<dbReference type="OrthoDB" id="2360495at2"/>
<evidence type="ECO:0000313" key="2">
    <source>
        <dbReference type="EMBL" id="GAE93678.1"/>
    </source>
</evidence>
<keyword evidence="1" id="KW-0472">Membrane</keyword>
<reference evidence="2 3" key="1">
    <citation type="journal article" date="2014" name="Genome Announc.">
        <title>Draft Genome Sequence of the Boron-Tolerant and Moderately Halotolerant Bacterium Gracilibacillus boraciitolerans JCM 21714T.</title>
        <authorList>
            <person name="Ahmed I."/>
            <person name="Oshima K."/>
            <person name="Suda W."/>
            <person name="Kitamura K."/>
            <person name="Iida T."/>
            <person name="Ohmori Y."/>
            <person name="Fujiwara T."/>
            <person name="Hattori M."/>
            <person name="Ohkuma M."/>
        </authorList>
    </citation>
    <scope>NUCLEOTIDE SEQUENCE [LARGE SCALE GENOMIC DNA]</scope>
    <source>
        <strain evidence="2 3">JCM 21714</strain>
    </source>
</reference>
<accession>W4VLH2</accession>
<sequence>MNCWDSININKQLGHYRSIILSFLFGLLSFILLYLPFSLIHKEIMVKDHGLIPLTIGLAILPLMHKIIRIIPLKCLNKNIKLKWKWEKKIFPNFNLCEHSHTTKPVLLIALLLPTIVITIPCVIGSFFLAAYYPYFLLGGAINLSLSFIDFLYIRQLWKAPKKCVISNDEKGYDILISR</sequence>
<evidence type="ECO:0008006" key="4">
    <source>
        <dbReference type="Google" id="ProtNLM"/>
    </source>
</evidence>
<comment type="caution">
    <text evidence="2">The sequence shown here is derived from an EMBL/GenBank/DDBJ whole genome shotgun (WGS) entry which is preliminary data.</text>
</comment>
<keyword evidence="1" id="KW-1133">Transmembrane helix</keyword>
<keyword evidence="3" id="KW-1185">Reference proteome</keyword>
<dbReference type="STRING" id="1298598.JCM21714_2781"/>
<gene>
    <name evidence="2" type="ORF">JCM21714_2781</name>
</gene>
<dbReference type="Pfam" id="PF11667">
    <property type="entry name" value="DUF3267"/>
    <property type="match status" value="1"/>
</dbReference>
<feature type="transmembrane region" description="Helical" evidence="1">
    <location>
        <begin position="106"/>
        <end position="129"/>
    </location>
</feature>
<name>W4VLH2_9BACI</name>
<feature type="transmembrane region" description="Helical" evidence="1">
    <location>
        <begin position="51"/>
        <end position="71"/>
    </location>
</feature>
<feature type="transmembrane region" description="Helical" evidence="1">
    <location>
        <begin position="135"/>
        <end position="154"/>
    </location>
</feature>
<evidence type="ECO:0000256" key="1">
    <source>
        <dbReference type="SAM" id="Phobius"/>
    </source>
</evidence>
<proteinExistence type="predicted"/>
<dbReference type="RefSeq" id="WP_035724003.1">
    <property type="nucleotide sequence ID" value="NZ_BAVS01000014.1"/>
</dbReference>
<dbReference type="EMBL" id="BAVS01000014">
    <property type="protein sequence ID" value="GAE93678.1"/>
    <property type="molecule type" value="Genomic_DNA"/>
</dbReference>
<organism evidence="2 3">
    <name type="scientific">Gracilibacillus boraciitolerans JCM 21714</name>
    <dbReference type="NCBI Taxonomy" id="1298598"/>
    <lineage>
        <taxon>Bacteria</taxon>
        <taxon>Bacillati</taxon>
        <taxon>Bacillota</taxon>
        <taxon>Bacilli</taxon>
        <taxon>Bacillales</taxon>
        <taxon>Bacillaceae</taxon>
        <taxon>Gracilibacillus</taxon>
    </lineage>
</organism>
<dbReference type="eggNOG" id="ENOG502ZR52">
    <property type="taxonomic scope" value="Bacteria"/>
</dbReference>